<dbReference type="EnsemblMetazoa" id="BGLB021839-RE">
    <property type="protein sequence ID" value="BGLB021839-PE"/>
    <property type="gene ID" value="BGLB021839"/>
</dbReference>
<dbReference type="EnsemblMetazoa" id="BGLB021839-RA">
    <property type="protein sequence ID" value="BGLB021839-PA"/>
    <property type="gene ID" value="BGLB021839"/>
</dbReference>
<reference evidence="1" key="1">
    <citation type="submission" date="2020-05" db="UniProtKB">
        <authorList>
            <consortium name="EnsemblMetazoa"/>
        </authorList>
    </citation>
    <scope>IDENTIFICATION</scope>
    <source>
        <strain evidence="1">BB02</strain>
    </source>
</reference>
<dbReference type="VEuPathDB" id="VectorBase:BGLAX_050764"/>
<accession>A0A2C9KNR8</accession>
<dbReference type="Gene3D" id="2.40.10.10">
    <property type="entry name" value="Trypsin-like serine proteases"/>
    <property type="match status" value="1"/>
</dbReference>
<dbReference type="Proteomes" id="UP000076420">
    <property type="component" value="Unassembled WGS sequence"/>
</dbReference>
<evidence type="ECO:0008006" key="3">
    <source>
        <dbReference type="Google" id="ProtNLM"/>
    </source>
</evidence>
<dbReference type="VEuPathDB" id="VectorBase:BGLB021839"/>
<dbReference type="KEGG" id="bgt:106050989"/>
<dbReference type="InterPro" id="IPR009003">
    <property type="entry name" value="Peptidase_S1_PA"/>
</dbReference>
<gene>
    <name evidence="1" type="primary">106050989</name>
</gene>
<proteinExistence type="predicted"/>
<dbReference type="OrthoDB" id="6075642at2759"/>
<evidence type="ECO:0000313" key="1">
    <source>
        <dbReference type="EnsemblMetazoa" id="BGLB021839-PA"/>
    </source>
</evidence>
<sequence length="367" mass="42228">MVILIRTTSLELLYRIQRRENGTEISQEQVGSTMTSGQGGAKKYLPDVQYITEQNEDLKTRLDNCPKKEHHKHFISMQTFVGNKWTNINARYKDFNQLPEFLECMSSLTGMIIVEEINKTSHTTTTGSGFIHKIRRVNQKDCPCHECSKNGNQEKGFAILTVTTVLHVFDKESKKALETGMIVENWEPKNTKVRLFYDEENEENKTFIYGYRLLETDKEINIESDWCSVECVTHDMELVQELEANLNKYMELQGEIYRKSKELSLNDLVIIIGHPHGGPKMISVGEHTNKKILKEVRNYQQWCSYEYDNITCFGNSGSPIFILGQPLCGFGYWFGHPHNHSKCFTVDEKEVKGGCSSVGVEHFVETN</sequence>
<name>A0A2C9KNR8_BIOGL</name>
<dbReference type="SUPFAM" id="SSF50494">
    <property type="entry name" value="Trypsin-like serine proteases"/>
    <property type="match status" value="1"/>
</dbReference>
<evidence type="ECO:0000313" key="2">
    <source>
        <dbReference type="Proteomes" id="UP000076420"/>
    </source>
</evidence>
<dbReference type="InterPro" id="IPR043504">
    <property type="entry name" value="Peptidase_S1_PA_chymotrypsin"/>
</dbReference>
<dbReference type="AlphaFoldDB" id="A0A2C9KNR8"/>
<organism evidence="1 2">
    <name type="scientific">Biomphalaria glabrata</name>
    <name type="common">Bloodfluke planorb</name>
    <name type="synonym">Freshwater snail</name>
    <dbReference type="NCBI Taxonomy" id="6526"/>
    <lineage>
        <taxon>Eukaryota</taxon>
        <taxon>Metazoa</taxon>
        <taxon>Spiralia</taxon>
        <taxon>Lophotrochozoa</taxon>
        <taxon>Mollusca</taxon>
        <taxon>Gastropoda</taxon>
        <taxon>Heterobranchia</taxon>
        <taxon>Euthyneura</taxon>
        <taxon>Panpulmonata</taxon>
        <taxon>Hygrophila</taxon>
        <taxon>Lymnaeoidea</taxon>
        <taxon>Planorbidae</taxon>
        <taxon>Biomphalaria</taxon>
    </lineage>
</organism>
<protein>
    <recommendedName>
        <fullName evidence="3">Peptidase S1 domain-containing protein</fullName>
    </recommendedName>
</protein>